<comment type="subcellular location">
    <subcellularLocation>
        <location evidence="1">Membrane</location>
        <topology evidence="1">Multi-pass membrane protein</topology>
    </subcellularLocation>
</comment>
<evidence type="ECO:0008006" key="9">
    <source>
        <dbReference type="Google" id="ProtNLM"/>
    </source>
</evidence>
<dbReference type="OMA" id="WCLASIL"/>
<dbReference type="PANTHER" id="PTHR23112:SF0">
    <property type="entry name" value="TRANSMEMBRANE PROTEIN 116"/>
    <property type="match status" value="1"/>
</dbReference>
<sequence>MSTSDPFDNLEPSTTSILPIQITNSISLVACICVIITYAWFRRHNSRLLERTSLVLALAMTVSDGLLHIINLFGYSDLPHNAICAIFGGFFYAFPTLVSIFYSVCIALNTQLVFVFSKRPDDSSIKYYLGVPILLSLCICVPALATGVYGFDESWSFCWIATDGRTRKDILVRYILTFGFWCLASILYLIIAALSITFAVFSANSRLNRLASGLSHHPDKAPNEEDHRQSFLPRVSPTGTLFWSALADRRLSIVPRRSETLSRRSLAMRALAFRLLGYIMIPMFCILPGVIKDLVSKVNPTAIENLPSQATTFFDTLNGFVGLFNAILFALDPALLALYRRLRTEKEERVEVPLQDANAGSERSPSIAGSVVPPQLETPQRVQVRPGKYLTPIAVGDMWAKAKSQWSPTSPTITGIVVRVDVEIVDDLERLGDYLGGL</sequence>
<name>G4THP6_SERID</name>
<feature type="transmembrane region" description="Helical" evidence="6">
    <location>
        <begin position="127"/>
        <end position="151"/>
    </location>
</feature>
<reference evidence="7 8" key="1">
    <citation type="journal article" date="2011" name="PLoS Pathog.">
        <title>Endophytic Life Strategies Decoded by Genome and Transcriptome Analyses of the Mutualistic Root Symbiont Piriformospora indica.</title>
        <authorList>
            <person name="Zuccaro A."/>
            <person name="Lahrmann U."/>
            <person name="Guldener U."/>
            <person name="Langen G."/>
            <person name="Pfiffi S."/>
            <person name="Biedenkopf D."/>
            <person name="Wong P."/>
            <person name="Samans B."/>
            <person name="Grimm C."/>
            <person name="Basiewicz M."/>
            <person name="Murat C."/>
            <person name="Martin F."/>
            <person name="Kogel K.H."/>
        </authorList>
    </citation>
    <scope>NUCLEOTIDE SEQUENCE [LARGE SCALE GENOMIC DNA]</scope>
    <source>
        <strain evidence="7 8">DSM 11827</strain>
    </source>
</reference>
<dbReference type="GO" id="GO:0005886">
    <property type="term" value="C:plasma membrane"/>
    <property type="evidence" value="ECO:0007669"/>
    <property type="project" value="TreeGrafter"/>
</dbReference>
<evidence type="ECO:0000313" key="8">
    <source>
        <dbReference type="Proteomes" id="UP000007148"/>
    </source>
</evidence>
<keyword evidence="4 6" id="KW-0472">Membrane</keyword>
<keyword evidence="2 6" id="KW-0812">Transmembrane</keyword>
<feature type="transmembrane region" description="Helical" evidence="6">
    <location>
        <begin position="90"/>
        <end position="115"/>
    </location>
</feature>
<dbReference type="InParanoid" id="G4THP6"/>
<keyword evidence="8" id="KW-1185">Reference proteome</keyword>
<dbReference type="STRING" id="1109443.G4THP6"/>
<feature type="transmembrane region" description="Helical" evidence="6">
    <location>
        <begin position="53"/>
        <end position="70"/>
    </location>
</feature>
<accession>G4THP6</accession>
<dbReference type="PANTHER" id="PTHR23112">
    <property type="entry name" value="G PROTEIN-COUPLED RECEPTOR 157-RELATED"/>
    <property type="match status" value="1"/>
</dbReference>
<evidence type="ECO:0000256" key="6">
    <source>
        <dbReference type="SAM" id="Phobius"/>
    </source>
</evidence>
<keyword evidence="3 6" id="KW-1133">Transmembrane helix</keyword>
<evidence type="ECO:0000256" key="4">
    <source>
        <dbReference type="ARBA" id="ARBA00023136"/>
    </source>
</evidence>
<evidence type="ECO:0000256" key="3">
    <source>
        <dbReference type="ARBA" id="ARBA00022989"/>
    </source>
</evidence>
<evidence type="ECO:0000313" key="7">
    <source>
        <dbReference type="EMBL" id="CCA70839.1"/>
    </source>
</evidence>
<dbReference type="GO" id="GO:0004930">
    <property type="term" value="F:G protein-coupled receptor activity"/>
    <property type="evidence" value="ECO:0007669"/>
    <property type="project" value="TreeGrafter"/>
</dbReference>
<organism evidence="7 8">
    <name type="scientific">Serendipita indica (strain DSM 11827)</name>
    <name type="common">Root endophyte fungus</name>
    <name type="synonym">Piriformospora indica</name>
    <dbReference type="NCBI Taxonomy" id="1109443"/>
    <lineage>
        <taxon>Eukaryota</taxon>
        <taxon>Fungi</taxon>
        <taxon>Dikarya</taxon>
        <taxon>Basidiomycota</taxon>
        <taxon>Agaricomycotina</taxon>
        <taxon>Agaricomycetes</taxon>
        <taxon>Sebacinales</taxon>
        <taxon>Serendipitaceae</taxon>
        <taxon>Serendipita</taxon>
    </lineage>
</organism>
<evidence type="ECO:0000256" key="1">
    <source>
        <dbReference type="ARBA" id="ARBA00004141"/>
    </source>
</evidence>
<feature type="transmembrane region" description="Helical" evidence="6">
    <location>
        <begin position="171"/>
        <end position="201"/>
    </location>
</feature>
<feature type="transmembrane region" description="Helical" evidence="6">
    <location>
        <begin position="320"/>
        <end position="339"/>
    </location>
</feature>
<dbReference type="HOGENOM" id="CLU_041046_0_0_1"/>
<dbReference type="AlphaFoldDB" id="G4THP6"/>
<proteinExistence type="predicted"/>
<dbReference type="EMBL" id="CAFZ01000096">
    <property type="protein sequence ID" value="CCA70839.1"/>
    <property type="molecule type" value="Genomic_DNA"/>
</dbReference>
<dbReference type="GO" id="GO:0007189">
    <property type="term" value="P:adenylate cyclase-activating G protein-coupled receptor signaling pathway"/>
    <property type="evidence" value="ECO:0007669"/>
    <property type="project" value="TreeGrafter"/>
</dbReference>
<dbReference type="OrthoDB" id="3251871at2759"/>
<protein>
    <recommendedName>
        <fullName evidence="9">G-protein coupled receptors family 2 profile 2 domain-containing protein</fullName>
    </recommendedName>
</protein>
<comment type="caution">
    <text evidence="7">The sequence shown here is derived from an EMBL/GenBank/DDBJ whole genome shotgun (WGS) entry which is preliminary data.</text>
</comment>
<dbReference type="Proteomes" id="UP000007148">
    <property type="component" value="Unassembled WGS sequence"/>
</dbReference>
<gene>
    <name evidence="7" type="ORF">PIIN_04774</name>
</gene>
<feature type="transmembrane region" description="Helical" evidence="6">
    <location>
        <begin position="20"/>
        <end position="41"/>
    </location>
</feature>
<evidence type="ECO:0000256" key="5">
    <source>
        <dbReference type="SAM" id="MobiDB-lite"/>
    </source>
</evidence>
<dbReference type="Gene3D" id="1.20.1070.10">
    <property type="entry name" value="Rhodopsin 7-helix transmembrane proteins"/>
    <property type="match status" value="1"/>
</dbReference>
<evidence type="ECO:0000256" key="2">
    <source>
        <dbReference type="ARBA" id="ARBA00022692"/>
    </source>
</evidence>
<feature type="region of interest" description="Disordered" evidence="5">
    <location>
        <begin position="350"/>
        <end position="372"/>
    </location>
</feature>
<feature type="transmembrane region" description="Helical" evidence="6">
    <location>
        <begin position="271"/>
        <end position="291"/>
    </location>
</feature>